<feature type="domain" description="Core-binding (CB)" evidence="5">
    <location>
        <begin position="64"/>
        <end position="157"/>
    </location>
</feature>
<feature type="domain" description="Tyr recombinase" evidence="4">
    <location>
        <begin position="179"/>
        <end position="382"/>
    </location>
</feature>
<dbReference type="Pfam" id="PF00589">
    <property type="entry name" value="Phage_integrase"/>
    <property type="match status" value="1"/>
</dbReference>
<evidence type="ECO:0000256" key="3">
    <source>
        <dbReference type="PROSITE-ProRule" id="PRU01248"/>
    </source>
</evidence>
<reference evidence="7" key="1">
    <citation type="journal article" date="2019" name="Int. J. Syst. Evol. Microbiol.">
        <title>The Global Catalogue of Microorganisms (GCM) 10K type strain sequencing project: providing services to taxonomists for standard genome sequencing and annotation.</title>
        <authorList>
            <consortium name="The Broad Institute Genomics Platform"/>
            <consortium name="The Broad Institute Genome Sequencing Center for Infectious Disease"/>
            <person name="Wu L."/>
            <person name="Ma J."/>
        </authorList>
    </citation>
    <scope>NUCLEOTIDE SEQUENCE [LARGE SCALE GENOMIC DNA]</scope>
    <source>
        <strain evidence="7">JCM 10671</strain>
    </source>
</reference>
<keyword evidence="1 3" id="KW-0238">DNA-binding</keyword>
<accession>A0ABP3SEZ6</accession>
<gene>
    <name evidence="6" type="ORF">GCM10009547_44840</name>
</gene>
<name>A0ABP3SEZ6_9ACTN</name>
<dbReference type="PROSITE" id="PS51898">
    <property type="entry name" value="TYR_RECOMBINASE"/>
    <property type="match status" value="1"/>
</dbReference>
<protein>
    <submittedName>
        <fullName evidence="6">Site-specific integrase</fullName>
    </submittedName>
</protein>
<evidence type="ECO:0000259" key="5">
    <source>
        <dbReference type="PROSITE" id="PS51900"/>
    </source>
</evidence>
<dbReference type="InterPro" id="IPR013762">
    <property type="entry name" value="Integrase-like_cat_sf"/>
</dbReference>
<evidence type="ECO:0000313" key="6">
    <source>
        <dbReference type="EMBL" id="GAA0635707.1"/>
    </source>
</evidence>
<sequence>MPTSGVGRRGSVRQSANGTWYLVVDIGAGAERKQTRRRGFATQKAAQAELTRILGSLEQRTYVSPNRQTLAEFLQQTWLPTVEHTVKPGTFESYRRNVRLHIAGRPIGRVPLQEVDPTQLNALYGALLSGDDEHRALSPRSVAYVAAILHRAFRDAVRWQAVVRNPADAADPPRTVRRNDLPTWTAAQLRTFLDSVDEDPLRVCWWLLATTGMRRGEVLGLRWSDLDLDAGTLRVVRTLITTDVQRRGSPGMAWGTPKTAKGRRTVALDPATVAAVRVHRTRQLEERLRFGAGYDDQDLVVCAADGTPIHPKTISYQFGKAARAAGLPRIRLHDLRHTHATLALKAGVHPRIVQERLGHANVSITLDTYSHVDLDMQAAAAARVAALIVPAAAPALPQMP</sequence>
<dbReference type="Gene3D" id="1.10.443.10">
    <property type="entry name" value="Intergrase catalytic core"/>
    <property type="match status" value="1"/>
</dbReference>
<dbReference type="Proteomes" id="UP001500957">
    <property type="component" value="Unassembled WGS sequence"/>
</dbReference>
<proteinExistence type="predicted"/>
<dbReference type="SUPFAM" id="SSF56349">
    <property type="entry name" value="DNA breaking-rejoining enzymes"/>
    <property type="match status" value="1"/>
</dbReference>
<dbReference type="Gene3D" id="1.10.150.130">
    <property type="match status" value="1"/>
</dbReference>
<dbReference type="EMBL" id="BAAAHE010000049">
    <property type="protein sequence ID" value="GAA0635707.1"/>
    <property type="molecule type" value="Genomic_DNA"/>
</dbReference>
<dbReference type="InterPro" id="IPR010998">
    <property type="entry name" value="Integrase_recombinase_N"/>
</dbReference>
<evidence type="ECO:0000256" key="1">
    <source>
        <dbReference type="ARBA" id="ARBA00023125"/>
    </source>
</evidence>
<evidence type="ECO:0000313" key="7">
    <source>
        <dbReference type="Proteomes" id="UP001500957"/>
    </source>
</evidence>
<dbReference type="PANTHER" id="PTHR30349:SF91">
    <property type="entry name" value="INTA PROTEIN"/>
    <property type="match status" value="1"/>
</dbReference>
<dbReference type="Pfam" id="PF14657">
    <property type="entry name" value="Arm-DNA-bind_4"/>
    <property type="match status" value="1"/>
</dbReference>
<dbReference type="InterPro" id="IPR028259">
    <property type="entry name" value="AP2-like_int_N"/>
</dbReference>
<organism evidence="6 7">
    <name type="scientific">Sporichthya brevicatena</name>
    <dbReference type="NCBI Taxonomy" id="171442"/>
    <lineage>
        <taxon>Bacteria</taxon>
        <taxon>Bacillati</taxon>
        <taxon>Actinomycetota</taxon>
        <taxon>Actinomycetes</taxon>
        <taxon>Sporichthyales</taxon>
        <taxon>Sporichthyaceae</taxon>
        <taxon>Sporichthya</taxon>
    </lineage>
</organism>
<dbReference type="InterPro" id="IPR044068">
    <property type="entry name" value="CB"/>
</dbReference>
<dbReference type="InterPro" id="IPR050090">
    <property type="entry name" value="Tyrosine_recombinase_XerCD"/>
</dbReference>
<evidence type="ECO:0000256" key="2">
    <source>
        <dbReference type="ARBA" id="ARBA00023172"/>
    </source>
</evidence>
<dbReference type="InterPro" id="IPR002104">
    <property type="entry name" value="Integrase_catalytic"/>
</dbReference>
<dbReference type="PANTHER" id="PTHR30349">
    <property type="entry name" value="PHAGE INTEGRASE-RELATED"/>
    <property type="match status" value="1"/>
</dbReference>
<comment type="caution">
    <text evidence="6">The sequence shown here is derived from an EMBL/GenBank/DDBJ whole genome shotgun (WGS) entry which is preliminary data.</text>
</comment>
<dbReference type="InterPro" id="IPR011010">
    <property type="entry name" value="DNA_brk_join_enz"/>
</dbReference>
<dbReference type="PROSITE" id="PS51900">
    <property type="entry name" value="CB"/>
    <property type="match status" value="1"/>
</dbReference>
<dbReference type="CDD" id="cd01189">
    <property type="entry name" value="INT_ICEBs1_C_like"/>
    <property type="match status" value="1"/>
</dbReference>
<dbReference type="RefSeq" id="WP_344609018.1">
    <property type="nucleotide sequence ID" value="NZ_BAAAHE010000049.1"/>
</dbReference>
<evidence type="ECO:0000259" key="4">
    <source>
        <dbReference type="PROSITE" id="PS51898"/>
    </source>
</evidence>
<keyword evidence="7" id="KW-1185">Reference proteome</keyword>
<keyword evidence="2" id="KW-0233">DNA recombination</keyword>